<dbReference type="AlphaFoldDB" id="A0A8X6V8B4"/>
<proteinExistence type="predicted"/>
<dbReference type="GO" id="GO:0004386">
    <property type="term" value="F:helicase activity"/>
    <property type="evidence" value="ECO:0007669"/>
    <property type="project" value="UniProtKB-KW"/>
</dbReference>
<organism evidence="1 2">
    <name type="scientific">Trichonephila clavipes</name>
    <name type="common">Golden silk orbweaver</name>
    <name type="synonym">Nephila clavipes</name>
    <dbReference type="NCBI Taxonomy" id="2585209"/>
    <lineage>
        <taxon>Eukaryota</taxon>
        <taxon>Metazoa</taxon>
        <taxon>Ecdysozoa</taxon>
        <taxon>Arthropoda</taxon>
        <taxon>Chelicerata</taxon>
        <taxon>Arachnida</taxon>
        <taxon>Araneae</taxon>
        <taxon>Araneomorphae</taxon>
        <taxon>Entelegynae</taxon>
        <taxon>Araneoidea</taxon>
        <taxon>Nephilidae</taxon>
        <taxon>Trichonephila</taxon>
    </lineage>
</organism>
<sequence length="141" mass="16646">MIIQPIFGKIIGLQNKKKRSEELNDVSLAQFVAYYTVRDDGSYTKRNVPRIIRYCNYDMTQNLMEYKREMVSLHIPFRNENAEILAEMKFVNSTIMMKTLYYNAGKNLKVRIPINKKIPLNKIPLSIYTIIRMQMLIMIST</sequence>
<evidence type="ECO:0000313" key="2">
    <source>
        <dbReference type="Proteomes" id="UP000887159"/>
    </source>
</evidence>
<reference evidence="1" key="1">
    <citation type="submission" date="2020-08" db="EMBL/GenBank/DDBJ databases">
        <title>Multicomponent nature underlies the extraordinary mechanical properties of spider dragline silk.</title>
        <authorList>
            <person name="Kono N."/>
            <person name="Nakamura H."/>
            <person name="Mori M."/>
            <person name="Yoshida Y."/>
            <person name="Ohtoshi R."/>
            <person name="Malay A.D."/>
            <person name="Moran D.A.P."/>
            <person name="Tomita M."/>
            <person name="Numata K."/>
            <person name="Arakawa K."/>
        </authorList>
    </citation>
    <scope>NUCLEOTIDE SEQUENCE</scope>
</reference>
<accession>A0A8X6V8B4</accession>
<dbReference type="EMBL" id="BMAU01021194">
    <property type="protein sequence ID" value="GFX96794.1"/>
    <property type="molecule type" value="Genomic_DNA"/>
</dbReference>
<evidence type="ECO:0000313" key="1">
    <source>
        <dbReference type="EMBL" id="GFX96794.1"/>
    </source>
</evidence>
<name>A0A8X6V8B4_TRICX</name>
<keyword evidence="1" id="KW-0347">Helicase</keyword>
<keyword evidence="1" id="KW-0547">Nucleotide-binding</keyword>
<gene>
    <name evidence="1" type="ORF">TNCV_1648291</name>
</gene>
<comment type="caution">
    <text evidence="1">The sequence shown here is derived from an EMBL/GenBank/DDBJ whole genome shotgun (WGS) entry which is preliminary data.</text>
</comment>
<keyword evidence="1" id="KW-0067">ATP-binding</keyword>
<dbReference type="Proteomes" id="UP000887159">
    <property type="component" value="Unassembled WGS sequence"/>
</dbReference>
<keyword evidence="1" id="KW-0378">Hydrolase</keyword>
<protein>
    <submittedName>
        <fullName evidence="1">ATP-dependent DNA helicase</fullName>
    </submittedName>
</protein>
<keyword evidence="2" id="KW-1185">Reference proteome</keyword>